<dbReference type="InterPro" id="IPR040372">
    <property type="entry name" value="YaeB-like"/>
</dbReference>
<gene>
    <name evidence="5" type="primary">Nap1</name>
    <name evidence="5" type="ORF">AK812_SmicGene29696</name>
</gene>
<dbReference type="PANTHER" id="PTHR12818:SF0">
    <property type="entry name" value="TRNA (ADENINE(37)-N6)-METHYLTRANSFERASE"/>
    <property type="match status" value="1"/>
</dbReference>
<evidence type="ECO:0000259" key="4">
    <source>
        <dbReference type="PROSITE" id="PS51668"/>
    </source>
</evidence>
<feature type="region of interest" description="Disordered" evidence="3">
    <location>
        <begin position="1"/>
        <end position="65"/>
    </location>
</feature>
<dbReference type="OrthoDB" id="4882at2759"/>
<feature type="compositionally biased region" description="Basic and acidic residues" evidence="3">
    <location>
        <begin position="35"/>
        <end position="53"/>
    </location>
</feature>
<dbReference type="InterPro" id="IPR023370">
    <property type="entry name" value="TrmO-like_N"/>
</dbReference>
<dbReference type="EMBL" id="LSRX01000788">
    <property type="protein sequence ID" value="OLP88913.1"/>
    <property type="molecule type" value="Genomic_DNA"/>
</dbReference>
<evidence type="ECO:0000256" key="2">
    <source>
        <dbReference type="ARBA" id="ARBA00033753"/>
    </source>
</evidence>
<accession>A0A1Q9D190</accession>
<dbReference type="Pfam" id="PF01980">
    <property type="entry name" value="TrmO_N"/>
    <property type="match status" value="1"/>
</dbReference>
<reference evidence="5 6" key="1">
    <citation type="submission" date="2016-02" db="EMBL/GenBank/DDBJ databases">
        <title>Genome analysis of coral dinoflagellate symbionts highlights evolutionary adaptations to a symbiotic lifestyle.</title>
        <authorList>
            <person name="Aranda M."/>
            <person name="Li Y."/>
            <person name="Liew Y.J."/>
            <person name="Baumgarten S."/>
            <person name="Simakov O."/>
            <person name="Wilson M."/>
            <person name="Piel J."/>
            <person name="Ashoor H."/>
            <person name="Bougouffa S."/>
            <person name="Bajic V.B."/>
            <person name="Ryu T."/>
            <person name="Ravasi T."/>
            <person name="Bayer T."/>
            <person name="Micklem G."/>
            <person name="Kim H."/>
            <person name="Bhak J."/>
            <person name="Lajeunesse T.C."/>
            <person name="Voolstra C.R."/>
        </authorList>
    </citation>
    <scope>NUCLEOTIDE SEQUENCE [LARGE SCALE GENOMIC DNA]</scope>
    <source>
        <strain evidence="5 6">CCMP2467</strain>
    </source>
</reference>
<dbReference type="Gene3D" id="2.40.30.70">
    <property type="entry name" value="YaeB-like"/>
    <property type="match status" value="1"/>
</dbReference>
<feature type="compositionally biased region" description="Low complexity" evidence="3">
    <location>
        <begin position="525"/>
        <end position="538"/>
    </location>
</feature>
<dbReference type="Proteomes" id="UP000186817">
    <property type="component" value="Unassembled WGS sequence"/>
</dbReference>
<dbReference type="SUPFAM" id="SSF118196">
    <property type="entry name" value="YaeB-like"/>
    <property type="match status" value="1"/>
</dbReference>
<sequence length="1656" mass="184947">MSEAMAPHEAKQEPSAPSTGPPVKQESQPDAEYAEFLKWKELQEKAKKEDSGDKNPGSPKKAKMDDSELELFKLKLAEFYIQWDEMEPELRDKLRLSEQARADFLAVHRRTDLTAYDPKRGGFTEEAAAERRHDFEATSTDTVMEGLDPQLHETMLRYHANNVLPNLTKLFEQCGVFYGQVMQETSMQQMTNERIAAQVQSLERSRANRTVLLHELPPFTTKRALDNNINHFLWGANLGESDVCALHNHLLTSSSAVVRVEFLSEIKAQQFLSYMRNSKKYWKTPDNADTRLRAEQDVPTDDRLSMQPFHALLDILSELEDETDFQVAYVLDARYSRRYCCLLLLCADHYDAILSRWHGAFSQRMRSTMNLIQALRRAVIDRTTTTRPTYDKAFDVSNVTFHHHSFPYPIFPMRMGPELAKLLESHPLLPFQGAGGLLSLTQQAFQDYGVNSEDFGKGAAKNKSSKGGKGKGSNKGYQSKGSKGSKDHEPRTPRGKSSGKGSWKERDHDHRTNWWNQDPDDGDDWSWGPKWGPRGNKGSNKDKGKGQDSGKKGYNLSCSDCAQLPIPPGFMKKGHMPVKAYYCPSNTEAGPPILVVGTGSARLDHDIVNCYGPLNEPILQQTFYIVGWFASFLNDLWKNSGVYLSKQYELEKWAATFDVAHSPLLPWPELIASSFALAYEHAQHYCSSPAPTLKWSKDVFDWMLQPDFAKVTTDLFQVLAEEAAGLLDGDPQVLSLVKGEHPYTNAGAASTGGFGSLYFDAVYWQLSVIYGVAKDPKTTQLQAPNDGLVHLYEYILPLLQLSKDEATVPQNDITLVDKTRNDRRRRSRREYRKWISSVLEGASSTFGVLYATNLLLKEAGLLACASFLNVTFVPLHFYGAVHLVRFLEGVAGDTWKQVHMEQRLNDCNAMASPEDSSEMNEEEFTKNLITFAACGAALADAAVCLYFMRRLAKSPATCLSDSLDSDVCCCAFGLQQCSFLYGQLFPMQTGEENAEASPETFLLARIGTFRSCFPAPFGCPRQGLAAPSSRGQIKLADWLTTSAGGGQYLEGLEAFSHVWVIFLFDQNKHSKTSFDPACSFLKPTVRPPWLAGDDGRRAKRGVFATRSPHRPNPVGLTLCRLDSIDQVNSTIYISGVDVVDGSAVLDIKPYHPVESFGPGHDLQSMAQVETQAIHFADWLPKPQPCIDILWSDAALTELQELQEHCRFYPDERDHRSNLEIPSSTSSKLIRLAIDEALGLDPRPPQSRSRPHQRRDDTTHLYWAMDFDGLSIAFRLLAGTKFQVVQVRRRSFDRRKSKEWLKELQASLEVPAQDDTQHAVLFEPERLWHVYLHGRFDITCEGWVEQEQAVWVVLQGTGKCFYVTGAVEADKGVEKAAEGRPVVLQLLADSEDPQRAHGAAFLVLRLFDEAPRLSGAVPLHCCRMAPRRGGGAGAGVEVSSGLRGGLAPPPLKRVQPWLEDGSGQCDIVAGGVDASGVFKGIYVSGVHLAALLRTFQLSKAFLPVETPTPVQTLGQSLQDGVPLVIVTRGCFGREMDIGNGPTRNDIQKAVWEAARRMRADMPQVVVTCIDVPIDAGSEVVNACLQPPLNEFRELLYHDGAWFTPAVYNASKLGQWVSNNPRELKPKGGLAFSRKKFEWNNKAYDNMFLLGWKPVLES</sequence>
<dbReference type="InterPro" id="IPR023368">
    <property type="entry name" value="UPF0066_cons_site"/>
</dbReference>
<feature type="region of interest" description="Disordered" evidence="3">
    <location>
        <begin position="453"/>
        <end position="552"/>
    </location>
</feature>
<dbReference type="PANTHER" id="PTHR12818">
    <property type="entry name" value="TRNA (ADENINE(37)-N6)-METHYLTRANSFERASE"/>
    <property type="match status" value="1"/>
</dbReference>
<feature type="compositionally biased region" description="Basic and acidic residues" evidence="3">
    <location>
        <begin position="502"/>
        <end position="512"/>
    </location>
</feature>
<dbReference type="PROSITE" id="PS01318">
    <property type="entry name" value="TSAA_1"/>
    <property type="match status" value="1"/>
</dbReference>
<dbReference type="InterPro" id="IPR036413">
    <property type="entry name" value="YaeB-like_sf"/>
</dbReference>
<feature type="compositionally biased region" description="Basic and acidic residues" evidence="3">
    <location>
        <begin position="1"/>
        <end position="12"/>
    </location>
</feature>
<keyword evidence="1" id="KW-0949">S-adenosyl-L-methionine</keyword>
<feature type="domain" description="TsaA-like" evidence="4">
    <location>
        <begin position="1003"/>
        <end position="1159"/>
    </location>
</feature>
<evidence type="ECO:0000313" key="6">
    <source>
        <dbReference type="Proteomes" id="UP000186817"/>
    </source>
</evidence>
<dbReference type="CDD" id="cd09281">
    <property type="entry name" value="UPF0066"/>
    <property type="match status" value="1"/>
</dbReference>
<proteinExistence type="inferred from homology"/>
<dbReference type="PROSITE" id="PS51668">
    <property type="entry name" value="TSAA_2"/>
    <property type="match status" value="1"/>
</dbReference>
<feature type="compositionally biased region" description="Basic and acidic residues" evidence="3">
    <location>
        <begin position="539"/>
        <end position="551"/>
    </location>
</feature>
<comment type="similarity">
    <text evidence="2">Belongs to the tRNA methyltransferase O family.</text>
</comment>
<evidence type="ECO:0000256" key="3">
    <source>
        <dbReference type="SAM" id="MobiDB-lite"/>
    </source>
</evidence>
<organism evidence="5 6">
    <name type="scientific">Symbiodinium microadriaticum</name>
    <name type="common">Dinoflagellate</name>
    <name type="synonym">Zooxanthella microadriatica</name>
    <dbReference type="NCBI Taxonomy" id="2951"/>
    <lineage>
        <taxon>Eukaryota</taxon>
        <taxon>Sar</taxon>
        <taxon>Alveolata</taxon>
        <taxon>Dinophyceae</taxon>
        <taxon>Suessiales</taxon>
        <taxon>Symbiodiniaceae</taxon>
        <taxon>Symbiodinium</taxon>
    </lineage>
</organism>
<comment type="caution">
    <text evidence="5">The sequence shown here is derived from an EMBL/GenBank/DDBJ whole genome shotgun (WGS) entry which is preliminary data.</text>
</comment>
<dbReference type="InterPro" id="IPR036414">
    <property type="entry name" value="YaeB_N_sf"/>
</dbReference>
<name>A0A1Q9D190_SYMMI</name>
<evidence type="ECO:0000313" key="5">
    <source>
        <dbReference type="EMBL" id="OLP88913.1"/>
    </source>
</evidence>
<evidence type="ECO:0000256" key="1">
    <source>
        <dbReference type="ARBA" id="ARBA00022691"/>
    </source>
</evidence>
<keyword evidence="6" id="KW-1185">Reference proteome</keyword>
<protein>
    <submittedName>
        <fullName evidence="5">Nef-associated protein 1</fullName>
    </submittedName>
</protein>